<name>A0A059BIB4_EUCGR</name>
<gene>
    <name evidence="2" type="ORF">EUGRSUZ_G03031</name>
</gene>
<evidence type="ECO:0000313" key="2">
    <source>
        <dbReference type="EMBL" id="KCW65641.1"/>
    </source>
</evidence>
<proteinExistence type="predicted"/>
<organism evidence="2">
    <name type="scientific">Eucalyptus grandis</name>
    <name type="common">Flooded gum</name>
    <dbReference type="NCBI Taxonomy" id="71139"/>
    <lineage>
        <taxon>Eukaryota</taxon>
        <taxon>Viridiplantae</taxon>
        <taxon>Streptophyta</taxon>
        <taxon>Embryophyta</taxon>
        <taxon>Tracheophyta</taxon>
        <taxon>Spermatophyta</taxon>
        <taxon>Magnoliopsida</taxon>
        <taxon>eudicotyledons</taxon>
        <taxon>Gunneridae</taxon>
        <taxon>Pentapetalae</taxon>
        <taxon>rosids</taxon>
        <taxon>malvids</taxon>
        <taxon>Myrtales</taxon>
        <taxon>Myrtaceae</taxon>
        <taxon>Myrtoideae</taxon>
        <taxon>Eucalypteae</taxon>
        <taxon>Eucalyptus</taxon>
    </lineage>
</organism>
<sequence length="89" mass="9340">MTCGSGSCELTPSRSRVKIRSLPLPSTGAGERSLLGPKARAREHPVTRGQSSKWANILMPSCGGVGGEELKVKNLRVRLCAGATSSSLF</sequence>
<dbReference type="EMBL" id="KK198759">
    <property type="protein sequence ID" value="KCW65641.1"/>
    <property type="molecule type" value="Genomic_DNA"/>
</dbReference>
<dbReference type="InParanoid" id="A0A059BIB4"/>
<dbReference type="Gramene" id="KCW65641">
    <property type="protein sequence ID" value="KCW65641"/>
    <property type="gene ID" value="EUGRSUZ_G03031"/>
</dbReference>
<reference evidence="2" key="1">
    <citation type="submission" date="2013-07" db="EMBL/GenBank/DDBJ databases">
        <title>The genome of Eucalyptus grandis.</title>
        <authorList>
            <person name="Schmutz J."/>
            <person name="Hayes R."/>
            <person name="Myburg A."/>
            <person name="Tuskan G."/>
            <person name="Grattapaglia D."/>
            <person name="Rokhsar D.S."/>
        </authorList>
    </citation>
    <scope>NUCLEOTIDE SEQUENCE</scope>
    <source>
        <tissue evidence="2">Leaf extractions</tissue>
    </source>
</reference>
<evidence type="ECO:0000256" key="1">
    <source>
        <dbReference type="SAM" id="MobiDB-lite"/>
    </source>
</evidence>
<accession>A0A059BIB4</accession>
<protein>
    <submittedName>
        <fullName evidence="2">Uncharacterized protein</fullName>
    </submittedName>
</protein>
<feature type="region of interest" description="Disordered" evidence="1">
    <location>
        <begin position="20"/>
        <end position="50"/>
    </location>
</feature>
<dbReference type="AlphaFoldDB" id="A0A059BIB4"/>